<name>A0AAE1XPG5_9LAMI</name>
<dbReference type="AlphaFoldDB" id="A0AAE1XPG5"/>
<reference evidence="2" key="2">
    <citation type="journal article" date="2024" name="Plant">
        <title>Genomic evolution and insights into agronomic trait innovations of Sesamum species.</title>
        <authorList>
            <person name="Miao H."/>
            <person name="Wang L."/>
            <person name="Qu L."/>
            <person name="Liu H."/>
            <person name="Sun Y."/>
            <person name="Le M."/>
            <person name="Wang Q."/>
            <person name="Wei S."/>
            <person name="Zheng Y."/>
            <person name="Lin W."/>
            <person name="Duan Y."/>
            <person name="Cao H."/>
            <person name="Xiong S."/>
            <person name="Wang X."/>
            <person name="Wei L."/>
            <person name="Li C."/>
            <person name="Ma Q."/>
            <person name="Ju M."/>
            <person name="Zhao R."/>
            <person name="Li G."/>
            <person name="Mu C."/>
            <person name="Tian Q."/>
            <person name="Mei H."/>
            <person name="Zhang T."/>
            <person name="Gao T."/>
            <person name="Zhang H."/>
        </authorList>
    </citation>
    <scope>NUCLEOTIDE SEQUENCE</scope>
    <source>
        <strain evidence="2">3651</strain>
    </source>
</reference>
<evidence type="ECO:0000313" key="2">
    <source>
        <dbReference type="EMBL" id="KAK4415571.1"/>
    </source>
</evidence>
<comment type="caution">
    <text evidence="2">The sequence shown here is derived from an EMBL/GenBank/DDBJ whole genome shotgun (WGS) entry which is preliminary data.</text>
</comment>
<evidence type="ECO:0000313" key="3">
    <source>
        <dbReference type="Proteomes" id="UP001293254"/>
    </source>
</evidence>
<gene>
    <name evidence="2" type="ORF">Salat_2664500</name>
</gene>
<dbReference type="Proteomes" id="UP001293254">
    <property type="component" value="Unassembled WGS sequence"/>
</dbReference>
<protein>
    <submittedName>
        <fullName evidence="2">Uncharacterized protein</fullName>
    </submittedName>
</protein>
<accession>A0AAE1XPG5</accession>
<evidence type="ECO:0000256" key="1">
    <source>
        <dbReference type="SAM" id="MobiDB-lite"/>
    </source>
</evidence>
<feature type="compositionally biased region" description="Basic and acidic residues" evidence="1">
    <location>
        <begin position="105"/>
        <end position="116"/>
    </location>
</feature>
<sequence>MIIFVVLGLSSKEGMHDTGELTIHHTLQKASHQGPPKAIGWVTQRQVRYPPSGVQLAEVTTFTELELISVPLQFTASRARGRRGGARKGRRVSTNVESQGRKRGHDITITEQDPKAMHMSKRCLQLEDEDPDPMSVETTEP</sequence>
<feature type="compositionally biased region" description="Basic residues" evidence="1">
    <location>
        <begin position="79"/>
        <end position="91"/>
    </location>
</feature>
<reference evidence="2" key="1">
    <citation type="submission" date="2020-06" db="EMBL/GenBank/DDBJ databases">
        <authorList>
            <person name="Li T."/>
            <person name="Hu X."/>
            <person name="Zhang T."/>
            <person name="Song X."/>
            <person name="Zhang H."/>
            <person name="Dai N."/>
            <person name="Sheng W."/>
            <person name="Hou X."/>
            <person name="Wei L."/>
        </authorList>
    </citation>
    <scope>NUCLEOTIDE SEQUENCE</scope>
    <source>
        <strain evidence="2">3651</strain>
        <tissue evidence="2">Leaf</tissue>
    </source>
</reference>
<dbReference type="EMBL" id="JACGWO010000011">
    <property type="protein sequence ID" value="KAK4415571.1"/>
    <property type="molecule type" value="Genomic_DNA"/>
</dbReference>
<keyword evidence="3" id="KW-1185">Reference proteome</keyword>
<organism evidence="2 3">
    <name type="scientific">Sesamum alatum</name>
    <dbReference type="NCBI Taxonomy" id="300844"/>
    <lineage>
        <taxon>Eukaryota</taxon>
        <taxon>Viridiplantae</taxon>
        <taxon>Streptophyta</taxon>
        <taxon>Embryophyta</taxon>
        <taxon>Tracheophyta</taxon>
        <taxon>Spermatophyta</taxon>
        <taxon>Magnoliopsida</taxon>
        <taxon>eudicotyledons</taxon>
        <taxon>Gunneridae</taxon>
        <taxon>Pentapetalae</taxon>
        <taxon>asterids</taxon>
        <taxon>lamiids</taxon>
        <taxon>Lamiales</taxon>
        <taxon>Pedaliaceae</taxon>
        <taxon>Sesamum</taxon>
    </lineage>
</organism>
<feature type="region of interest" description="Disordered" evidence="1">
    <location>
        <begin position="79"/>
        <end position="141"/>
    </location>
</feature>
<proteinExistence type="predicted"/>